<dbReference type="Pfam" id="PF08450">
    <property type="entry name" value="SGL"/>
    <property type="match status" value="1"/>
</dbReference>
<gene>
    <name evidence="4" type="ORF">SAMN05660461_4832</name>
</gene>
<dbReference type="InterPro" id="IPR013658">
    <property type="entry name" value="SGL"/>
</dbReference>
<keyword evidence="2" id="KW-0732">Signal</keyword>
<feature type="chain" id="PRO_5012233874" evidence="2">
    <location>
        <begin position="21"/>
        <end position="301"/>
    </location>
</feature>
<feature type="domain" description="SMP-30/Gluconolactonase/LRE-like region" evidence="3">
    <location>
        <begin position="45"/>
        <end position="286"/>
    </location>
</feature>
<feature type="signal peptide" evidence="2">
    <location>
        <begin position="1"/>
        <end position="20"/>
    </location>
</feature>
<dbReference type="GO" id="GO:0016787">
    <property type="term" value="F:hydrolase activity"/>
    <property type="evidence" value="ECO:0007669"/>
    <property type="project" value="UniProtKB-KW"/>
</dbReference>
<evidence type="ECO:0000256" key="1">
    <source>
        <dbReference type="ARBA" id="ARBA00022801"/>
    </source>
</evidence>
<sequence length="301" mass="32987">MRLKFYSTLLLGTCYLNAGAVTQDTIPPTVAENARLELVSKQFEFTEGPAADKKGNIYFTDQPNNKIWKYDTKGKLSVFLEKAGRANGLYFDGKGNLVACADEKYELWSISPKGKIKVLLNNFGGHQFNGPNDVWVAPGGGMYFTDPYYQRDYWERKQPDLKEEKVYYLAPGAKEAVVAAADIKKPNGIIGTRDGKLVYVADIGAGKVYRYNVNADGSLTGQYLMAEKTSTDGIALDEQGNLYLCGNGVTVVNKDGQKIGHIPVPEGWTANACFGGKDNNILFITAGKGIYTLRMNVKGGE</sequence>
<dbReference type="Proteomes" id="UP000190166">
    <property type="component" value="Unassembled WGS sequence"/>
</dbReference>
<evidence type="ECO:0000313" key="5">
    <source>
        <dbReference type="Proteomes" id="UP000190166"/>
    </source>
</evidence>
<dbReference type="STRING" id="393003.SAMN05660461_4832"/>
<proteinExistence type="predicted"/>
<dbReference type="AlphaFoldDB" id="A0A1T5P875"/>
<reference evidence="5" key="1">
    <citation type="submission" date="2017-02" db="EMBL/GenBank/DDBJ databases">
        <authorList>
            <person name="Varghese N."/>
            <person name="Submissions S."/>
        </authorList>
    </citation>
    <scope>NUCLEOTIDE SEQUENCE [LARGE SCALE GENOMIC DNA]</scope>
    <source>
        <strain evidence="5">DSM 18108</strain>
    </source>
</reference>
<dbReference type="PANTHER" id="PTHR47572">
    <property type="entry name" value="LIPOPROTEIN-RELATED"/>
    <property type="match status" value="1"/>
</dbReference>
<evidence type="ECO:0000313" key="4">
    <source>
        <dbReference type="EMBL" id="SKD08955.1"/>
    </source>
</evidence>
<protein>
    <submittedName>
        <fullName evidence="4">Gluconolactonase</fullName>
    </submittedName>
</protein>
<dbReference type="PANTHER" id="PTHR47572:SF4">
    <property type="entry name" value="LACTONASE DRP35"/>
    <property type="match status" value="1"/>
</dbReference>
<evidence type="ECO:0000259" key="3">
    <source>
        <dbReference type="Pfam" id="PF08450"/>
    </source>
</evidence>
<keyword evidence="1" id="KW-0378">Hydrolase</keyword>
<organism evidence="4 5">
    <name type="scientific">Chitinophaga ginsengisegetis</name>
    <dbReference type="NCBI Taxonomy" id="393003"/>
    <lineage>
        <taxon>Bacteria</taxon>
        <taxon>Pseudomonadati</taxon>
        <taxon>Bacteroidota</taxon>
        <taxon>Chitinophagia</taxon>
        <taxon>Chitinophagales</taxon>
        <taxon>Chitinophagaceae</taxon>
        <taxon>Chitinophaga</taxon>
    </lineage>
</organism>
<evidence type="ECO:0000256" key="2">
    <source>
        <dbReference type="SAM" id="SignalP"/>
    </source>
</evidence>
<name>A0A1T5P875_9BACT</name>
<dbReference type="InterPro" id="IPR051262">
    <property type="entry name" value="SMP-30/CGR1_Lactonase"/>
</dbReference>
<dbReference type="Gene3D" id="2.120.10.30">
    <property type="entry name" value="TolB, C-terminal domain"/>
    <property type="match status" value="1"/>
</dbReference>
<dbReference type="RefSeq" id="WP_079472103.1">
    <property type="nucleotide sequence ID" value="NZ_FUZZ01000004.1"/>
</dbReference>
<dbReference type="EMBL" id="FUZZ01000004">
    <property type="protein sequence ID" value="SKD08955.1"/>
    <property type="molecule type" value="Genomic_DNA"/>
</dbReference>
<keyword evidence="5" id="KW-1185">Reference proteome</keyword>
<dbReference type="InterPro" id="IPR011042">
    <property type="entry name" value="6-blade_b-propeller_TolB-like"/>
</dbReference>
<dbReference type="SUPFAM" id="SSF63829">
    <property type="entry name" value="Calcium-dependent phosphotriesterase"/>
    <property type="match status" value="1"/>
</dbReference>
<accession>A0A1T5P875</accession>